<evidence type="ECO:0000256" key="1">
    <source>
        <dbReference type="ARBA" id="ARBA00023015"/>
    </source>
</evidence>
<dbReference type="SMART" id="SM00345">
    <property type="entry name" value="HTH_GNTR"/>
    <property type="match status" value="1"/>
</dbReference>
<feature type="domain" description="HTH gntR-type" evidence="5">
    <location>
        <begin position="23"/>
        <end position="93"/>
    </location>
</feature>
<dbReference type="InterPro" id="IPR036390">
    <property type="entry name" value="WH_DNA-bd_sf"/>
</dbReference>
<accession>A0ABT8FN15</accession>
<dbReference type="Pfam" id="PF00392">
    <property type="entry name" value="GntR"/>
    <property type="match status" value="1"/>
</dbReference>
<keyword evidence="3" id="KW-0804">Transcription</keyword>
<comment type="caution">
    <text evidence="6">The sequence shown here is derived from an EMBL/GenBank/DDBJ whole genome shotgun (WGS) entry which is preliminary data.</text>
</comment>
<dbReference type="InterPro" id="IPR036388">
    <property type="entry name" value="WH-like_DNA-bd_sf"/>
</dbReference>
<dbReference type="SUPFAM" id="SSF46785">
    <property type="entry name" value="Winged helix' DNA-binding domain"/>
    <property type="match status" value="1"/>
</dbReference>
<protein>
    <submittedName>
        <fullName evidence="6">GntR family transcriptional regulator</fullName>
    </submittedName>
</protein>
<name>A0ABT8FN15_9ACTN</name>
<dbReference type="PRINTS" id="PR00035">
    <property type="entry name" value="HTHGNTR"/>
</dbReference>
<dbReference type="InterPro" id="IPR000524">
    <property type="entry name" value="Tscrpt_reg_HTH_GntR"/>
</dbReference>
<dbReference type="SUPFAM" id="SSF64288">
    <property type="entry name" value="Chorismate lyase-like"/>
    <property type="match status" value="1"/>
</dbReference>
<reference evidence="6" key="1">
    <citation type="submission" date="2023-06" db="EMBL/GenBank/DDBJ databases">
        <title>Draft genome sequence of Nocardioides sp. SOB77.</title>
        <authorList>
            <person name="Zhang G."/>
        </authorList>
    </citation>
    <scope>NUCLEOTIDE SEQUENCE</scope>
    <source>
        <strain evidence="6">SOB77</strain>
    </source>
</reference>
<evidence type="ECO:0000256" key="2">
    <source>
        <dbReference type="ARBA" id="ARBA00023125"/>
    </source>
</evidence>
<dbReference type="InterPro" id="IPR050679">
    <property type="entry name" value="Bact_HTH_transcr_reg"/>
</dbReference>
<dbReference type="PROSITE" id="PS50949">
    <property type="entry name" value="HTH_GNTR"/>
    <property type="match status" value="1"/>
</dbReference>
<keyword evidence="1" id="KW-0805">Transcription regulation</keyword>
<dbReference type="PANTHER" id="PTHR44846">
    <property type="entry name" value="MANNOSYL-D-GLYCERATE TRANSPORT/METABOLISM SYSTEM REPRESSOR MNGR-RELATED"/>
    <property type="match status" value="1"/>
</dbReference>
<feature type="region of interest" description="Disordered" evidence="4">
    <location>
        <begin position="260"/>
        <end position="313"/>
    </location>
</feature>
<dbReference type="Gene3D" id="1.10.10.10">
    <property type="entry name" value="Winged helix-like DNA-binding domain superfamily/Winged helix DNA-binding domain"/>
    <property type="match status" value="1"/>
</dbReference>
<evidence type="ECO:0000259" key="5">
    <source>
        <dbReference type="PROSITE" id="PS50949"/>
    </source>
</evidence>
<evidence type="ECO:0000256" key="4">
    <source>
        <dbReference type="SAM" id="MobiDB-lite"/>
    </source>
</evidence>
<keyword evidence="2" id="KW-0238">DNA-binding</keyword>
<sequence length="313" mass="34267">MAALAMEDEVFAPFPVLSGPSDLPAHARIGYWLERLIVSRSVHAGDKLPAEVDIAAALGVSRMTLRQALASIESKGLIERRRGRFGGNFIAQPKFDFSLTELPGFTEQMRRAHVEAGAQVVQALTRAPAPDVRAALKLRRGDQVHEILRVRSANGDPITLEETYFPAAVFPEMLDVDLGDSLYRVMEQEYHRAPHSAVEVIEPVKATPQQAELLGVDCGGALLLVTRTSYAIDGLPIEFARDYFRPDRTRIVVRTQVDQAPLRSGGTSTSRDVTASLKESATQIQRQDGRRRNGERLQTGESADGAFAEGSHG</sequence>
<dbReference type="EMBL" id="JAUHJQ010000038">
    <property type="protein sequence ID" value="MDN4175875.1"/>
    <property type="molecule type" value="Genomic_DNA"/>
</dbReference>
<proteinExistence type="predicted"/>
<organism evidence="6 7">
    <name type="scientific">Nocardioides oceani</name>
    <dbReference type="NCBI Taxonomy" id="3058369"/>
    <lineage>
        <taxon>Bacteria</taxon>
        <taxon>Bacillati</taxon>
        <taxon>Actinomycetota</taxon>
        <taxon>Actinomycetes</taxon>
        <taxon>Propionibacteriales</taxon>
        <taxon>Nocardioidaceae</taxon>
        <taxon>Nocardioides</taxon>
    </lineage>
</organism>
<dbReference type="RefSeq" id="WP_300955283.1">
    <property type="nucleotide sequence ID" value="NZ_JAUHJQ010000038.1"/>
</dbReference>
<dbReference type="Proteomes" id="UP001168620">
    <property type="component" value="Unassembled WGS sequence"/>
</dbReference>
<dbReference type="Gene3D" id="3.40.1410.10">
    <property type="entry name" value="Chorismate lyase-like"/>
    <property type="match status" value="1"/>
</dbReference>
<dbReference type="CDD" id="cd07377">
    <property type="entry name" value="WHTH_GntR"/>
    <property type="match status" value="1"/>
</dbReference>
<evidence type="ECO:0000313" key="7">
    <source>
        <dbReference type="Proteomes" id="UP001168620"/>
    </source>
</evidence>
<evidence type="ECO:0000313" key="6">
    <source>
        <dbReference type="EMBL" id="MDN4175875.1"/>
    </source>
</evidence>
<feature type="compositionally biased region" description="Polar residues" evidence="4">
    <location>
        <begin position="265"/>
        <end position="286"/>
    </location>
</feature>
<dbReference type="InterPro" id="IPR028978">
    <property type="entry name" value="Chorismate_lyase_/UTRA_dom_sf"/>
</dbReference>
<gene>
    <name evidence="6" type="ORF">QWY28_23165</name>
</gene>
<dbReference type="InterPro" id="IPR011663">
    <property type="entry name" value="UTRA"/>
</dbReference>
<evidence type="ECO:0000256" key="3">
    <source>
        <dbReference type="ARBA" id="ARBA00023163"/>
    </source>
</evidence>
<dbReference type="Pfam" id="PF07702">
    <property type="entry name" value="UTRA"/>
    <property type="match status" value="1"/>
</dbReference>
<dbReference type="PANTHER" id="PTHR44846:SF1">
    <property type="entry name" value="MANNOSYL-D-GLYCERATE TRANSPORT_METABOLISM SYSTEM REPRESSOR MNGR-RELATED"/>
    <property type="match status" value="1"/>
</dbReference>
<dbReference type="SMART" id="SM00866">
    <property type="entry name" value="UTRA"/>
    <property type="match status" value="1"/>
</dbReference>
<keyword evidence="7" id="KW-1185">Reference proteome</keyword>